<sequence length="256" mass="26234">MERYTMNTSRRTALKVAGTSAMLVAGVSVQDAQAATRSGGRRSASPRPVTQRAGRGAASAYLTRVPVRFTEPSVRLELRAPNPGAVTSVPLQDRPARTLNLRNLPILMSIVNEGNTTLPVGTRLLIRTRAQDSATGLLLSPEASLVVSGGEAVAAGAGGAGPSVLVPPVDVLNLQALGRGELNGAVGAGGENVLELRAAIPAGHRLEVRLRYAVASGVSASRLRGVHCSASLDMVAAGLSRGFHEVQSSGVVAALA</sequence>
<feature type="region of interest" description="Disordered" evidence="1">
    <location>
        <begin position="34"/>
        <end position="57"/>
    </location>
</feature>
<gene>
    <name evidence="2" type="ORF">KH265_01800</name>
</gene>
<name>A0A943TBX9_9MICC</name>
<dbReference type="PROSITE" id="PS51318">
    <property type="entry name" value="TAT"/>
    <property type="match status" value="1"/>
</dbReference>
<evidence type="ECO:0000313" key="2">
    <source>
        <dbReference type="EMBL" id="MBS6634392.1"/>
    </source>
</evidence>
<accession>A0A943TBX9</accession>
<reference evidence="2" key="1">
    <citation type="submission" date="2021-02" db="EMBL/GenBank/DDBJ databases">
        <title>Infant gut strain persistence is associated with maternal origin, phylogeny, and functional potential including surface adhesion and iron acquisition.</title>
        <authorList>
            <person name="Lou Y.C."/>
        </authorList>
    </citation>
    <scope>NUCLEOTIDE SEQUENCE</scope>
    <source>
        <strain evidence="2">L1_008_092G1_dasL1_008_092G1_concoct_16</strain>
    </source>
</reference>
<dbReference type="Proteomes" id="UP000739069">
    <property type="component" value="Unassembled WGS sequence"/>
</dbReference>
<proteinExistence type="predicted"/>
<protein>
    <submittedName>
        <fullName evidence="2">Transcriptional initiation protein Tat</fullName>
    </submittedName>
</protein>
<feature type="compositionally biased region" description="Low complexity" evidence="1">
    <location>
        <begin position="34"/>
        <end position="48"/>
    </location>
</feature>
<dbReference type="InterPro" id="IPR006311">
    <property type="entry name" value="TAT_signal"/>
</dbReference>
<evidence type="ECO:0000313" key="3">
    <source>
        <dbReference type="Proteomes" id="UP000739069"/>
    </source>
</evidence>
<evidence type="ECO:0000256" key="1">
    <source>
        <dbReference type="SAM" id="MobiDB-lite"/>
    </source>
</evidence>
<dbReference type="AlphaFoldDB" id="A0A943TBX9"/>
<organism evidence="2 3">
    <name type="scientific">Rothia mucilaginosa</name>
    <dbReference type="NCBI Taxonomy" id="43675"/>
    <lineage>
        <taxon>Bacteria</taxon>
        <taxon>Bacillati</taxon>
        <taxon>Actinomycetota</taxon>
        <taxon>Actinomycetes</taxon>
        <taxon>Micrococcales</taxon>
        <taxon>Micrococcaceae</taxon>
        <taxon>Rothia</taxon>
    </lineage>
</organism>
<dbReference type="EMBL" id="JAGZXI010000002">
    <property type="protein sequence ID" value="MBS6634392.1"/>
    <property type="molecule type" value="Genomic_DNA"/>
</dbReference>
<comment type="caution">
    <text evidence="2">The sequence shown here is derived from an EMBL/GenBank/DDBJ whole genome shotgun (WGS) entry which is preliminary data.</text>
</comment>